<gene>
    <name evidence="1" type="ORF">Q8814_09235</name>
</gene>
<proteinExistence type="predicted"/>
<organism evidence="1 2">
    <name type="scientific">Rhodococcus chondri</name>
    <dbReference type="NCBI Taxonomy" id="3065941"/>
    <lineage>
        <taxon>Bacteria</taxon>
        <taxon>Bacillati</taxon>
        <taxon>Actinomycetota</taxon>
        <taxon>Actinomycetes</taxon>
        <taxon>Mycobacteriales</taxon>
        <taxon>Nocardiaceae</taxon>
        <taxon>Rhodococcus</taxon>
    </lineage>
</organism>
<dbReference type="Proteomes" id="UP001331936">
    <property type="component" value="Unassembled WGS sequence"/>
</dbReference>
<name>A0ABU7JQI3_9NOCA</name>
<evidence type="ECO:0000313" key="2">
    <source>
        <dbReference type="Proteomes" id="UP001331936"/>
    </source>
</evidence>
<protein>
    <recommendedName>
        <fullName evidence="3">Ferredoxin</fullName>
    </recommendedName>
</protein>
<sequence length="85" mass="9309">MQPLRCSECQAQVLVQKNSWEHTSVQWNSEARRRCFELGADEGRQGRHGAPSPTCPSLLADITRAATEGLLDVLDDAPVPSPIIP</sequence>
<dbReference type="RefSeq" id="WP_330151709.1">
    <property type="nucleotide sequence ID" value="NZ_JAUZMZ010000038.1"/>
</dbReference>
<evidence type="ECO:0000313" key="1">
    <source>
        <dbReference type="EMBL" id="MEE2032286.1"/>
    </source>
</evidence>
<comment type="caution">
    <text evidence="1">The sequence shown here is derived from an EMBL/GenBank/DDBJ whole genome shotgun (WGS) entry which is preliminary data.</text>
</comment>
<dbReference type="EMBL" id="JAUZMZ010000038">
    <property type="protein sequence ID" value="MEE2032286.1"/>
    <property type="molecule type" value="Genomic_DNA"/>
</dbReference>
<keyword evidence="2" id="KW-1185">Reference proteome</keyword>
<accession>A0ABU7JQI3</accession>
<reference evidence="1 2" key="1">
    <citation type="submission" date="2023-08" db="EMBL/GenBank/DDBJ databases">
        <authorList>
            <person name="Girao M."/>
            <person name="Carvalho M.F."/>
        </authorList>
    </citation>
    <scope>NUCLEOTIDE SEQUENCE [LARGE SCALE GENOMIC DNA]</scope>
    <source>
        <strain evidence="1 2">CC-R104</strain>
    </source>
</reference>
<evidence type="ECO:0008006" key="3">
    <source>
        <dbReference type="Google" id="ProtNLM"/>
    </source>
</evidence>